<evidence type="ECO:0000256" key="1">
    <source>
        <dbReference type="SAM" id="MobiDB-lite"/>
    </source>
</evidence>
<dbReference type="AlphaFoldDB" id="W9S314"/>
<reference evidence="3" key="1">
    <citation type="submission" date="2013-01" db="EMBL/GenBank/DDBJ databases">
        <title>Draft Genome Sequence of a Mulberry Tree, Morus notabilis C.K. Schneid.</title>
        <authorList>
            <person name="He N."/>
            <person name="Zhao S."/>
        </authorList>
    </citation>
    <scope>NUCLEOTIDE SEQUENCE</scope>
</reference>
<evidence type="ECO:0000313" key="3">
    <source>
        <dbReference type="Proteomes" id="UP000030645"/>
    </source>
</evidence>
<keyword evidence="3" id="KW-1185">Reference proteome</keyword>
<accession>W9S314</accession>
<sequence length="106" mass="11313">MEVGGGTTRNNSGNPFHGQQLPSRAAATVAPSTVVAQQRFCLSNFSPLRSDFDGIILGVLVGVNENGGDYGLRKNEGRLSGFWRTLILSPLLRLVRNVSVDGNVTV</sequence>
<proteinExistence type="predicted"/>
<gene>
    <name evidence="2" type="ORF">L484_004885</name>
</gene>
<protein>
    <submittedName>
        <fullName evidence="2">Uncharacterized protein</fullName>
    </submittedName>
</protein>
<dbReference type="EMBL" id="KE345690">
    <property type="protein sequence ID" value="EXC11584.1"/>
    <property type="molecule type" value="Genomic_DNA"/>
</dbReference>
<feature type="region of interest" description="Disordered" evidence="1">
    <location>
        <begin position="1"/>
        <end position="23"/>
    </location>
</feature>
<evidence type="ECO:0000313" key="2">
    <source>
        <dbReference type="EMBL" id="EXC11584.1"/>
    </source>
</evidence>
<name>W9S314_9ROSA</name>
<organism evidence="2 3">
    <name type="scientific">Morus notabilis</name>
    <dbReference type="NCBI Taxonomy" id="981085"/>
    <lineage>
        <taxon>Eukaryota</taxon>
        <taxon>Viridiplantae</taxon>
        <taxon>Streptophyta</taxon>
        <taxon>Embryophyta</taxon>
        <taxon>Tracheophyta</taxon>
        <taxon>Spermatophyta</taxon>
        <taxon>Magnoliopsida</taxon>
        <taxon>eudicotyledons</taxon>
        <taxon>Gunneridae</taxon>
        <taxon>Pentapetalae</taxon>
        <taxon>rosids</taxon>
        <taxon>fabids</taxon>
        <taxon>Rosales</taxon>
        <taxon>Moraceae</taxon>
        <taxon>Moreae</taxon>
        <taxon>Morus</taxon>
    </lineage>
</organism>
<dbReference type="Proteomes" id="UP000030645">
    <property type="component" value="Unassembled WGS sequence"/>
</dbReference>